<dbReference type="PANTHER" id="PTHR12169:SF1">
    <property type="entry name" value="AFG1-LIKE ATPASE"/>
    <property type="match status" value="1"/>
</dbReference>
<dbReference type="NCBIfam" id="NF040713">
    <property type="entry name" value="ZapE"/>
    <property type="match status" value="1"/>
</dbReference>
<proteinExistence type="inferred from homology"/>
<accession>A0A2B4SSN8</accession>
<protein>
    <submittedName>
        <fullName evidence="5">Lactation elevated protein 1</fullName>
    </submittedName>
</protein>
<dbReference type="FunFam" id="3.40.50.300:FF:004181">
    <property type="entry name" value="Predicted protein"/>
    <property type="match status" value="1"/>
</dbReference>
<dbReference type="GO" id="GO:0005739">
    <property type="term" value="C:mitochondrion"/>
    <property type="evidence" value="ECO:0007669"/>
    <property type="project" value="TreeGrafter"/>
</dbReference>
<dbReference type="PANTHER" id="PTHR12169">
    <property type="entry name" value="ATPASE N2B"/>
    <property type="match status" value="1"/>
</dbReference>
<evidence type="ECO:0000313" key="5">
    <source>
        <dbReference type="EMBL" id="PFX32931.1"/>
    </source>
</evidence>
<comment type="caution">
    <text evidence="5">The sequence shown here is derived from an EMBL/GenBank/DDBJ whole genome shotgun (WGS) entry which is preliminary data.</text>
</comment>
<evidence type="ECO:0000256" key="4">
    <source>
        <dbReference type="SAM" id="MobiDB-lite"/>
    </source>
</evidence>
<dbReference type="EMBL" id="LSMT01000017">
    <property type="protein sequence ID" value="PFX32931.1"/>
    <property type="molecule type" value="Genomic_DNA"/>
</dbReference>
<dbReference type="OrthoDB" id="548867at2759"/>
<evidence type="ECO:0000256" key="1">
    <source>
        <dbReference type="ARBA" id="ARBA00010322"/>
    </source>
</evidence>
<dbReference type="InterPro" id="IPR005654">
    <property type="entry name" value="ATPase_AFG1-like"/>
</dbReference>
<gene>
    <name evidence="5" type="primary">LACE1</name>
    <name evidence="5" type="ORF">AWC38_SpisGene2170</name>
</gene>
<dbReference type="Gene3D" id="3.40.50.300">
    <property type="entry name" value="P-loop containing nucleotide triphosphate hydrolases"/>
    <property type="match status" value="1"/>
</dbReference>
<dbReference type="SUPFAM" id="SSF52540">
    <property type="entry name" value="P-loop containing nucleoside triphosphate hydrolases"/>
    <property type="match status" value="1"/>
</dbReference>
<keyword evidence="3" id="KW-0067">ATP-binding</keyword>
<dbReference type="Pfam" id="PF03969">
    <property type="entry name" value="AFG1_ATPase"/>
    <property type="match status" value="1"/>
</dbReference>
<feature type="region of interest" description="Disordered" evidence="4">
    <location>
        <begin position="465"/>
        <end position="485"/>
    </location>
</feature>
<sequence length="580" mass="66222">MFAAVTRSTRRVNVTCHLHLGIQGICAARKACYSDGMKFHEGPLQLYKSYVGRKVLKPDDSQLKVVCNLQSLHERLKDYESQKQSMNQLCTPQGLYLYGGVGSGKTMLMDIFYDSIQVPNKKRVHFYSFMLQLYSAINRWNLCCPSDELTYDITPVESIASELAGEAWLLCFDEMQLADFASTRLLEGVFRKMLESGTVIVTTSNRSPNELGASSFGRESEALDSLTSLVALLTEHCELVAMDSEKDYRTNQKRGKDNYFSPLTKHTEKVFDEAFCEAVGRGRRLTSVSLPVYGRKVIVPIASDNGIARFTFNELCRSPLGPADYITICNAFHTVFLEDIPQMTIYQKNEARRFLSFVDAAYESKVQLFCTAASSPDELFQLLPSDDPLQEDKMHMEMMGEMAYDLELTQLELSSLGILTGEEEIFSFKRCISRLKEMQSELYQSQKHRLQAFSPYLGSFEERLQSENRRREREHKRRVKMLEASGDGSEALRQLPLTPLTTGSSDWADEASYVTWSNDIMRKELQDLERKRSGELVTRQDAPKFNEEHFWGFGWWEKVVGKRKAKPTPNNDHTTNHTKG</sequence>
<keyword evidence="2" id="KW-0547">Nucleotide-binding</keyword>
<organism evidence="5 6">
    <name type="scientific">Stylophora pistillata</name>
    <name type="common">Smooth cauliflower coral</name>
    <dbReference type="NCBI Taxonomy" id="50429"/>
    <lineage>
        <taxon>Eukaryota</taxon>
        <taxon>Metazoa</taxon>
        <taxon>Cnidaria</taxon>
        <taxon>Anthozoa</taxon>
        <taxon>Hexacorallia</taxon>
        <taxon>Scleractinia</taxon>
        <taxon>Astrocoeniina</taxon>
        <taxon>Pocilloporidae</taxon>
        <taxon>Stylophora</taxon>
    </lineage>
</organism>
<evidence type="ECO:0000256" key="2">
    <source>
        <dbReference type="ARBA" id="ARBA00022741"/>
    </source>
</evidence>
<evidence type="ECO:0000313" key="6">
    <source>
        <dbReference type="Proteomes" id="UP000225706"/>
    </source>
</evidence>
<comment type="similarity">
    <text evidence="1">Belongs to the AFG1 ATPase family.</text>
</comment>
<dbReference type="AlphaFoldDB" id="A0A2B4SSN8"/>
<dbReference type="Proteomes" id="UP000225706">
    <property type="component" value="Unassembled WGS sequence"/>
</dbReference>
<reference evidence="6" key="1">
    <citation type="journal article" date="2017" name="bioRxiv">
        <title>Comparative analysis of the genomes of Stylophora pistillata and Acropora digitifera provides evidence for extensive differences between species of corals.</title>
        <authorList>
            <person name="Voolstra C.R."/>
            <person name="Li Y."/>
            <person name="Liew Y.J."/>
            <person name="Baumgarten S."/>
            <person name="Zoccola D."/>
            <person name="Flot J.-F."/>
            <person name="Tambutte S."/>
            <person name="Allemand D."/>
            <person name="Aranda M."/>
        </authorList>
    </citation>
    <scope>NUCLEOTIDE SEQUENCE [LARGE SCALE GENOMIC DNA]</scope>
</reference>
<dbReference type="GO" id="GO:0005524">
    <property type="term" value="F:ATP binding"/>
    <property type="evidence" value="ECO:0007669"/>
    <property type="project" value="UniProtKB-KW"/>
</dbReference>
<evidence type="ECO:0000256" key="3">
    <source>
        <dbReference type="ARBA" id="ARBA00022840"/>
    </source>
</evidence>
<dbReference type="GO" id="GO:0016887">
    <property type="term" value="F:ATP hydrolysis activity"/>
    <property type="evidence" value="ECO:0007669"/>
    <property type="project" value="InterPro"/>
</dbReference>
<dbReference type="InterPro" id="IPR027417">
    <property type="entry name" value="P-loop_NTPase"/>
</dbReference>
<name>A0A2B4SSN8_STYPI</name>
<keyword evidence="6" id="KW-1185">Reference proteome</keyword>